<evidence type="ECO:0000256" key="5">
    <source>
        <dbReference type="ARBA" id="ARBA00022679"/>
    </source>
</evidence>
<keyword evidence="15" id="KW-1185">Reference proteome</keyword>
<name>A0A0T5P8E6_9RHOB</name>
<keyword evidence="7" id="KW-0235">DNA replication</keyword>
<evidence type="ECO:0000256" key="11">
    <source>
        <dbReference type="ARBA" id="ARBA00033276"/>
    </source>
</evidence>
<dbReference type="CDD" id="cd00140">
    <property type="entry name" value="beta_clamp"/>
    <property type="match status" value="1"/>
</dbReference>
<gene>
    <name evidence="14" type="ORF">RIdsm_02520</name>
    <name evidence="13" type="ORF">XM52_13615</name>
</gene>
<evidence type="ECO:0000256" key="3">
    <source>
        <dbReference type="ARBA" id="ARBA00021035"/>
    </source>
</evidence>
<evidence type="ECO:0000313" key="16">
    <source>
        <dbReference type="Proteomes" id="UP000325785"/>
    </source>
</evidence>
<feature type="domain" description="DNA polymerase III beta sliding clamp N-terminal" evidence="12">
    <location>
        <begin position="1"/>
        <end position="109"/>
    </location>
</feature>
<dbReference type="PANTHER" id="PTHR30478:SF0">
    <property type="entry name" value="BETA SLIDING CLAMP"/>
    <property type="match status" value="1"/>
</dbReference>
<evidence type="ECO:0000313" key="14">
    <source>
        <dbReference type="EMBL" id="QEW26718.1"/>
    </source>
</evidence>
<reference evidence="14 16" key="2">
    <citation type="submission" date="2018-08" db="EMBL/GenBank/DDBJ databases">
        <title>Genetic Globetrotter - A new plasmid hitch-hiking vast phylogenetic and geographic distances.</title>
        <authorList>
            <person name="Vollmers J."/>
            <person name="Petersen J."/>
        </authorList>
    </citation>
    <scope>NUCLEOTIDE SEQUENCE [LARGE SCALE GENOMIC DNA]</scope>
    <source>
        <strain evidence="14 16">DSM 26383</strain>
    </source>
</reference>
<evidence type="ECO:0000313" key="15">
    <source>
        <dbReference type="Proteomes" id="UP000051401"/>
    </source>
</evidence>
<evidence type="ECO:0000256" key="8">
    <source>
        <dbReference type="ARBA" id="ARBA00022932"/>
    </source>
</evidence>
<dbReference type="EMBL" id="LAXI01000007">
    <property type="protein sequence ID" value="KRS17515.1"/>
    <property type="molecule type" value="Genomic_DNA"/>
</dbReference>
<dbReference type="Pfam" id="PF00712">
    <property type="entry name" value="DNA_pol3_beta"/>
    <property type="match status" value="1"/>
</dbReference>
<dbReference type="RefSeq" id="WP_057816685.1">
    <property type="nucleotide sequence ID" value="NZ_CP031598.1"/>
</dbReference>
<dbReference type="SUPFAM" id="SSF55979">
    <property type="entry name" value="DNA clamp"/>
    <property type="match status" value="1"/>
</dbReference>
<reference evidence="13 15" key="1">
    <citation type="submission" date="2015-04" db="EMBL/GenBank/DDBJ databases">
        <title>The draft genome sequence of Roseovarius indicus B108T.</title>
        <authorList>
            <person name="Li G."/>
            <person name="Lai Q."/>
            <person name="Shao Z."/>
            <person name="Yan P."/>
        </authorList>
    </citation>
    <scope>NUCLEOTIDE SEQUENCE [LARGE SCALE GENOMIC DNA]</scope>
    <source>
        <strain evidence="13 15">B108</strain>
    </source>
</reference>
<evidence type="ECO:0000259" key="12">
    <source>
        <dbReference type="Pfam" id="PF00712"/>
    </source>
</evidence>
<dbReference type="Proteomes" id="UP000051401">
    <property type="component" value="Unassembled WGS sequence"/>
</dbReference>
<comment type="subcellular location">
    <subcellularLocation>
        <location evidence="1">Cytoplasm</location>
    </subcellularLocation>
</comment>
<dbReference type="AlphaFoldDB" id="A0A0T5P8E6"/>
<dbReference type="InterPro" id="IPR022634">
    <property type="entry name" value="DNA_polIII_beta_N"/>
</dbReference>
<dbReference type="PATRIC" id="fig|540747.5.peg.5765"/>
<keyword evidence="4" id="KW-0963">Cytoplasm</keyword>
<dbReference type="SMART" id="SM00480">
    <property type="entry name" value="POL3Bc"/>
    <property type="match status" value="1"/>
</dbReference>
<evidence type="ECO:0000313" key="13">
    <source>
        <dbReference type="EMBL" id="KRS17515.1"/>
    </source>
</evidence>
<evidence type="ECO:0000256" key="9">
    <source>
        <dbReference type="ARBA" id="ARBA00023125"/>
    </source>
</evidence>
<dbReference type="Gene3D" id="3.10.150.10">
    <property type="entry name" value="DNA Polymerase III, subunit A, domain 2"/>
    <property type="match status" value="1"/>
</dbReference>
<dbReference type="STRING" id="540747.SAMN04488031_101822"/>
<evidence type="ECO:0000256" key="7">
    <source>
        <dbReference type="ARBA" id="ARBA00022705"/>
    </source>
</evidence>
<sequence>MRFQVEAPQIRAAVEAASIPLRRGHVPILDCLHVIADGGRLRFIGTNMDVEAQATCEASVSDEGSCNVNAADLARVVKSSSGVISAHVDDIYLRLESAGSNVALPALDQEFPRLKKPEDHEEIEDAERAFRGLTPFMLKDEHNAMGGVCLDEGNAVATTGKRLARFGITGGKGQVIPGAAIPAICKAMKPGARLFVGERTWRVEAENMALAGKLVEAKFPPWRRIVIERSPICSFDADEMLVAIDRATIGQARDLFVQVAGGTATLTGEKWPAQHIDAKATIRCDDGDIDFVCLTSDLIECIKPFSGSVVDISATPNAYRFSASERPDDFTMMGAVTDHRNRLPQATEATA</sequence>
<dbReference type="GO" id="GO:0006271">
    <property type="term" value="P:DNA strand elongation involved in DNA replication"/>
    <property type="evidence" value="ECO:0007669"/>
    <property type="project" value="TreeGrafter"/>
</dbReference>
<evidence type="ECO:0000256" key="1">
    <source>
        <dbReference type="ARBA" id="ARBA00004496"/>
    </source>
</evidence>
<dbReference type="EMBL" id="CP031598">
    <property type="protein sequence ID" value="QEW26718.1"/>
    <property type="molecule type" value="Genomic_DNA"/>
</dbReference>
<evidence type="ECO:0000256" key="6">
    <source>
        <dbReference type="ARBA" id="ARBA00022695"/>
    </source>
</evidence>
<keyword evidence="9" id="KW-0238">DNA-binding</keyword>
<dbReference type="Gene3D" id="3.70.10.10">
    <property type="match status" value="1"/>
</dbReference>
<organism evidence="13 15">
    <name type="scientific">Roseovarius indicus</name>
    <dbReference type="NCBI Taxonomy" id="540747"/>
    <lineage>
        <taxon>Bacteria</taxon>
        <taxon>Pseudomonadati</taxon>
        <taxon>Pseudomonadota</taxon>
        <taxon>Alphaproteobacteria</taxon>
        <taxon>Rhodobacterales</taxon>
        <taxon>Roseobacteraceae</taxon>
        <taxon>Roseovarius</taxon>
    </lineage>
</organism>
<dbReference type="InterPro" id="IPR046938">
    <property type="entry name" value="DNA_clamp_sf"/>
</dbReference>
<evidence type="ECO:0000256" key="10">
    <source>
        <dbReference type="ARBA" id="ARBA00030988"/>
    </source>
</evidence>
<dbReference type="GO" id="GO:0008408">
    <property type="term" value="F:3'-5' exonuclease activity"/>
    <property type="evidence" value="ECO:0007669"/>
    <property type="project" value="InterPro"/>
</dbReference>
<keyword evidence="6" id="KW-0548">Nucleotidyltransferase</keyword>
<evidence type="ECO:0000256" key="2">
    <source>
        <dbReference type="ARBA" id="ARBA00010752"/>
    </source>
</evidence>
<evidence type="ECO:0000256" key="4">
    <source>
        <dbReference type="ARBA" id="ARBA00022490"/>
    </source>
</evidence>
<dbReference type="InterPro" id="IPR001001">
    <property type="entry name" value="DNA_polIII_beta"/>
</dbReference>
<dbReference type="GO" id="GO:0003677">
    <property type="term" value="F:DNA binding"/>
    <property type="evidence" value="ECO:0007669"/>
    <property type="project" value="UniProtKB-KW"/>
</dbReference>
<proteinExistence type="inferred from homology"/>
<keyword evidence="5" id="KW-0808">Transferase</keyword>
<dbReference type="GO" id="GO:0005737">
    <property type="term" value="C:cytoplasm"/>
    <property type="evidence" value="ECO:0007669"/>
    <property type="project" value="UniProtKB-SubCell"/>
</dbReference>
<dbReference type="PANTHER" id="PTHR30478">
    <property type="entry name" value="DNA POLYMERASE III SUBUNIT BETA"/>
    <property type="match status" value="1"/>
</dbReference>
<dbReference type="Proteomes" id="UP000325785">
    <property type="component" value="Chromosome"/>
</dbReference>
<dbReference type="KEGG" id="rid:RIdsm_02520"/>
<accession>A0A0T5P8E6</accession>
<dbReference type="GO" id="GO:0003887">
    <property type="term" value="F:DNA-directed DNA polymerase activity"/>
    <property type="evidence" value="ECO:0007669"/>
    <property type="project" value="UniProtKB-KW"/>
</dbReference>
<protein>
    <recommendedName>
        <fullName evidence="3">Beta sliding clamp</fullName>
    </recommendedName>
    <alternativeName>
        <fullName evidence="11">Beta-clamp processivity factor</fullName>
    </alternativeName>
    <alternativeName>
        <fullName evidence="10">DNA polymerase III beta sliding clamp subunit</fullName>
    </alternativeName>
</protein>
<dbReference type="GO" id="GO:0009360">
    <property type="term" value="C:DNA polymerase III complex"/>
    <property type="evidence" value="ECO:0007669"/>
    <property type="project" value="InterPro"/>
</dbReference>
<comment type="similarity">
    <text evidence="2">Belongs to the beta sliding clamp family.</text>
</comment>
<keyword evidence="8" id="KW-0239">DNA-directed DNA polymerase</keyword>